<accession>A0A6H0Y205</accession>
<feature type="domain" description="Roadblock/LAMTOR2" evidence="3">
    <location>
        <begin position="10"/>
        <end position="130"/>
    </location>
</feature>
<comment type="similarity">
    <text evidence="1">Belongs to the GAMAD family.</text>
</comment>
<dbReference type="PANTHER" id="PTHR10779">
    <property type="entry name" value="DYNEIN LIGHT CHAIN ROADBLOCK"/>
    <property type="match status" value="1"/>
</dbReference>
<evidence type="ECO:0000256" key="2">
    <source>
        <dbReference type="SAM" id="MobiDB-lite"/>
    </source>
</evidence>
<proteinExistence type="inferred from homology"/>
<gene>
    <name evidence="4" type="ORF">AMS68_006570</name>
</gene>
<dbReference type="Gene3D" id="3.30.450.30">
    <property type="entry name" value="Dynein light chain 2a, cytoplasmic"/>
    <property type="match status" value="1"/>
</dbReference>
<name>A0A6H0Y205_9PEZI</name>
<sequence length="135" mass="14579">MQQTTPSEETTAQLARLAARPGVQSTLVLSRESGAIVRSTGLLTADEETDQATSAPQANGSLLDGEIPKTRGTRNAEEVAKLVWKYVQACSELIENLNGEADEVKLTRLRTKKNELVIVPDAKFLLVVVHDTPPA</sequence>
<dbReference type="SUPFAM" id="SSF103196">
    <property type="entry name" value="Roadblock/LC7 domain"/>
    <property type="match status" value="1"/>
</dbReference>
<keyword evidence="5" id="KW-1185">Reference proteome</keyword>
<organism evidence="4 5">
    <name type="scientific">Peltaster fructicola</name>
    <dbReference type="NCBI Taxonomy" id="286661"/>
    <lineage>
        <taxon>Eukaryota</taxon>
        <taxon>Fungi</taxon>
        <taxon>Dikarya</taxon>
        <taxon>Ascomycota</taxon>
        <taxon>Pezizomycotina</taxon>
        <taxon>Dothideomycetes</taxon>
        <taxon>Dothideomycetes incertae sedis</taxon>
        <taxon>Peltaster</taxon>
    </lineage>
</organism>
<dbReference type="SMART" id="SM00960">
    <property type="entry name" value="Robl_LC7"/>
    <property type="match status" value="1"/>
</dbReference>
<dbReference type="AlphaFoldDB" id="A0A6H0Y205"/>
<protein>
    <recommendedName>
        <fullName evidence="3">Roadblock/LAMTOR2 domain-containing protein</fullName>
    </recommendedName>
</protein>
<dbReference type="Proteomes" id="UP000503462">
    <property type="component" value="Chromosome 4"/>
</dbReference>
<dbReference type="OrthoDB" id="9985637at2759"/>
<feature type="region of interest" description="Disordered" evidence="2">
    <location>
        <begin position="42"/>
        <end position="70"/>
    </location>
</feature>
<evidence type="ECO:0000313" key="5">
    <source>
        <dbReference type="Proteomes" id="UP000503462"/>
    </source>
</evidence>
<evidence type="ECO:0000256" key="1">
    <source>
        <dbReference type="ARBA" id="ARBA00007191"/>
    </source>
</evidence>
<dbReference type="EMBL" id="CP051142">
    <property type="protein sequence ID" value="QIX01053.1"/>
    <property type="molecule type" value="Genomic_DNA"/>
</dbReference>
<reference evidence="4 5" key="1">
    <citation type="journal article" date="2016" name="Sci. Rep.">
        <title>Peltaster fructicola genome reveals evolution from an invasive phytopathogen to an ectophytic parasite.</title>
        <authorList>
            <person name="Xu C."/>
            <person name="Chen H."/>
            <person name="Gleason M.L."/>
            <person name="Xu J.R."/>
            <person name="Liu H."/>
            <person name="Zhang R."/>
            <person name="Sun G."/>
        </authorList>
    </citation>
    <scope>NUCLEOTIDE SEQUENCE [LARGE SCALE GENOMIC DNA]</scope>
    <source>
        <strain evidence="4 5">LNHT1506</strain>
    </source>
</reference>
<feature type="compositionally biased region" description="Polar residues" evidence="2">
    <location>
        <begin position="51"/>
        <end position="60"/>
    </location>
</feature>
<dbReference type="InterPro" id="IPR004942">
    <property type="entry name" value="Roadblock/LAMTOR2_dom"/>
</dbReference>
<dbReference type="Pfam" id="PF03259">
    <property type="entry name" value="Robl_LC7"/>
    <property type="match status" value="1"/>
</dbReference>
<evidence type="ECO:0000313" key="4">
    <source>
        <dbReference type="EMBL" id="QIX01053.1"/>
    </source>
</evidence>
<evidence type="ECO:0000259" key="3">
    <source>
        <dbReference type="SMART" id="SM00960"/>
    </source>
</evidence>